<dbReference type="GO" id="GO:0030649">
    <property type="term" value="P:aminoglycoside antibiotic catabolic process"/>
    <property type="evidence" value="ECO:0007669"/>
    <property type="project" value="TreeGrafter"/>
</dbReference>
<evidence type="ECO:0000256" key="1">
    <source>
        <dbReference type="ARBA" id="ARBA00009213"/>
    </source>
</evidence>
<proteinExistence type="inferred from homology"/>
<dbReference type="InterPro" id="IPR036527">
    <property type="entry name" value="SCP2_sterol-bd_dom_sf"/>
</dbReference>
<dbReference type="Gene3D" id="3.40.630.30">
    <property type="match status" value="2"/>
</dbReference>
<dbReference type="NCBIfam" id="NF002367">
    <property type="entry name" value="PRK01346.1-4"/>
    <property type="match status" value="1"/>
</dbReference>
<evidence type="ECO:0000313" key="7">
    <source>
        <dbReference type="Proteomes" id="UP000199111"/>
    </source>
</evidence>
<organism evidence="6 7">
    <name type="scientific">Streptosporangium canum</name>
    <dbReference type="NCBI Taxonomy" id="324952"/>
    <lineage>
        <taxon>Bacteria</taxon>
        <taxon>Bacillati</taxon>
        <taxon>Actinomycetota</taxon>
        <taxon>Actinomycetes</taxon>
        <taxon>Streptosporangiales</taxon>
        <taxon>Streptosporangiaceae</taxon>
        <taxon>Streptosporangium</taxon>
    </lineage>
</organism>
<dbReference type="EMBL" id="FOQY01000019">
    <property type="protein sequence ID" value="SFK20582.1"/>
    <property type="molecule type" value="Genomic_DNA"/>
</dbReference>
<dbReference type="PROSITE" id="PS51186">
    <property type="entry name" value="GNAT"/>
    <property type="match status" value="1"/>
</dbReference>
<evidence type="ECO:0000259" key="5">
    <source>
        <dbReference type="PROSITE" id="PS51186"/>
    </source>
</evidence>
<dbReference type="PANTHER" id="PTHR37817">
    <property type="entry name" value="N-ACETYLTRANSFERASE EIS"/>
    <property type="match status" value="1"/>
</dbReference>
<evidence type="ECO:0000313" key="6">
    <source>
        <dbReference type="EMBL" id="SFK20582.1"/>
    </source>
</evidence>
<dbReference type="Pfam" id="PF17668">
    <property type="entry name" value="Acetyltransf_17"/>
    <property type="match status" value="1"/>
</dbReference>
<dbReference type="SUPFAM" id="SSF55718">
    <property type="entry name" value="SCP-like"/>
    <property type="match status" value="1"/>
</dbReference>
<dbReference type="SUPFAM" id="SSF55729">
    <property type="entry name" value="Acyl-CoA N-acyltransferases (Nat)"/>
    <property type="match status" value="1"/>
</dbReference>
<keyword evidence="2 4" id="KW-0808">Transferase</keyword>
<evidence type="ECO:0000256" key="3">
    <source>
        <dbReference type="ARBA" id="ARBA00023315"/>
    </source>
</evidence>
<dbReference type="InterPro" id="IPR000182">
    <property type="entry name" value="GNAT_dom"/>
</dbReference>
<feature type="binding site" evidence="4">
    <location>
        <begin position="121"/>
        <end position="122"/>
    </location>
    <ligand>
        <name>acetyl-CoA</name>
        <dbReference type="ChEBI" id="CHEBI:57288"/>
    </ligand>
</feature>
<name>A0A1I3XM29_9ACTN</name>
<dbReference type="Gene3D" id="3.30.1050.10">
    <property type="entry name" value="SCP2 sterol-binding domain"/>
    <property type="match status" value="1"/>
</dbReference>
<dbReference type="AlphaFoldDB" id="A0A1I3XM29"/>
<protein>
    <submittedName>
        <fullName evidence="6">Predicted acetyltransferase</fullName>
    </submittedName>
</protein>
<reference evidence="7" key="1">
    <citation type="submission" date="2016-10" db="EMBL/GenBank/DDBJ databases">
        <authorList>
            <person name="Varghese N."/>
            <person name="Submissions S."/>
        </authorList>
    </citation>
    <scope>NUCLEOTIDE SEQUENCE [LARGE SCALE GENOMIC DNA]</scope>
    <source>
        <strain evidence="7">CGMCC 4.2126</strain>
    </source>
</reference>
<dbReference type="InterPro" id="IPR016181">
    <property type="entry name" value="Acyl_CoA_acyltransferase"/>
</dbReference>
<sequence>MVARVSMIEIRHVPESDFEQIFELSDIVFHGRTDDAERGARRWRFLLAHRIGAYDGDRLVGFMACLPLGMTVPGGTLGCSGVTFVAVLPTHRRRGVLTAMLDRLWSDLAERGEPLAALYVSEAAIYGRFGFGAATRAISMEVATDRPLGLRVEPDPGPLRLIAPAEAAEVVGPLYGRAATRRAGQFLRDGRWWAKSVLPEADEEDDDLTAPRVVVLGEEPRGYAVYRAKQGDDSIGVPGVVQLVELEADTAEAEAALWRYLASVDLTGRIRCWARPVDDLLPLLAADPDQVIVTRTWPALWLRLVDLEAALTRRGWAREVEVVLEIRDEHIPANHGRWSLRAGPGGASCTRTDSAPDLTLAVRDLASAYLGDVPVRRLVAAGLAVEHTPGAAGRLDAALATPAAPFAADQF</sequence>
<keyword evidence="7" id="KW-1185">Reference proteome</keyword>
<dbReference type="PANTHER" id="PTHR37817:SF1">
    <property type="entry name" value="N-ACETYLTRANSFERASE EIS"/>
    <property type="match status" value="1"/>
</dbReference>
<evidence type="ECO:0000256" key="2">
    <source>
        <dbReference type="ARBA" id="ARBA00022679"/>
    </source>
</evidence>
<dbReference type="Proteomes" id="UP000199111">
    <property type="component" value="Unassembled WGS sequence"/>
</dbReference>
<feature type="active site" description="Proton acceptor; via carboxylate" evidence="4">
    <location>
        <position position="411"/>
    </location>
</feature>
<evidence type="ECO:0000256" key="4">
    <source>
        <dbReference type="HAMAP-Rule" id="MF_01812"/>
    </source>
</evidence>
<accession>A0A1I3XM29</accession>
<comment type="subunit">
    <text evidence="4">Homohexamer; trimer of dimers.</text>
</comment>
<dbReference type="InterPro" id="IPR051554">
    <property type="entry name" value="Acetyltransferase_Eis"/>
</dbReference>
<feature type="binding site" evidence="4">
    <location>
        <begin position="85"/>
        <end position="87"/>
    </location>
    <ligand>
        <name>acetyl-CoA</name>
        <dbReference type="ChEBI" id="CHEBI:57288"/>
    </ligand>
</feature>
<feature type="binding site" evidence="4">
    <location>
        <begin position="93"/>
        <end position="98"/>
    </location>
    <ligand>
        <name>acetyl-CoA</name>
        <dbReference type="ChEBI" id="CHEBI:57288"/>
    </ligand>
</feature>
<dbReference type="Pfam" id="PF13530">
    <property type="entry name" value="SCP2_2"/>
    <property type="match status" value="1"/>
</dbReference>
<gene>
    <name evidence="6" type="ORF">SAMN05216275_119124</name>
</gene>
<dbReference type="CDD" id="cd04301">
    <property type="entry name" value="NAT_SF"/>
    <property type="match status" value="1"/>
</dbReference>
<feature type="active site" description="Proton donor" evidence="4">
    <location>
        <position position="126"/>
    </location>
</feature>
<dbReference type="InterPro" id="IPR041380">
    <property type="entry name" value="Acetyltransf_17"/>
</dbReference>
<dbReference type="InterPro" id="IPR022902">
    <property type="entry name" value="NAcTrfase_Eis"/>
</dbReference>
<comment type="similarity">
    <text evidence="1 4">Belongs to the acetyltransferase Eis family.</text>
</comment>
<dbReference type="HAMAP" id="MF_01812">
    <property type="entry name" value="Eis"/>
    <property type="match status" value="1"/>
</dbReference>
<dbReference type="Pfam" id="PF13527">
    <property type="entry name" value="Acetyltransf_9"/>
    <property type="match status" value="1"/>
</dbReference>
<dbReference type="InterPro" id="IPR025559">
    <property type="entry name" value="Eis_dom"/>
</dbReference>
<keyword evidence="3 4" id="KW-0012">Acyltransferase</keyword>
<feature type="domain" description="N-acetyltransferase" evidence="5">
    <location>
        <begin position="8"/>
        <end position="153"/>
    </location>
</feature>
<dbReference type="GO" id="GO:0034069">
    <property type="term" value="F:aminoglycoside N-acetyltransferase activity"/>
    <property type="evidence" value="ECO:0007669"/>
    <property type="project" value="TreeGrafter"/>
</dbReference>